<feature type="compositionally biased region" description="Basic and acidic residues" evidence="2">
    <location>
        <begin position="332"/>
        <end position="346"/>
    </location>
</feature>
<sequence>MKSFRITMARAIIFIAMFFALCPMMLAHASQPEDIFVAEQFALGSENTDIIKTCLRPAAEMVGSMGLDISQDIDSIKEELALDSSGNAHMIDYTSFGANKGEAVKESFEISSVELGILGPDPILENIVVQMKDTWEIGRPILGYDTYWDFYQSEKELGYDNTASIPYLELWIYLPIDEFIIQAGVVAYNSSTVEELASYIEPAIESVISEMGKYGLLSEEEQVVPQDAEKTDETDETSFDITADDETASEGYFYVGMVPGPDGTDELVVGIVVPGLVSIALTILGGVKPPLTPSPVTGGGQGRSGETIGMDDPEYQIQMEISKRQAELDSLRKQWEESEKTADKSDPGYQKLKSQYDERMKYLEDTIKQNEYKKYQIQVEKAEKQAELEAKKEWAKQRQADYIAVKEEKAFIEAAIKGYGGKGYDTEDMVTRLNQLNEREKELAETLSENDAMIDYTAREREAIGPGAEFDKITKEYQRKKAELEAAKALADKEKRKRIEKEIAQAEAEYKDAMKSAARWDMATKAAEGVQFGADVAIEGLSHVTGPAGEQVKLIYKTSKNIAEGMGEGMADPKNAGKHLAKGLIGAVAEIASDALDENKFQAAFINTAREALQGDIDARIKGKPRTIYYSKGKSIGCITEGEDPEVGFLRGTVRGVIDSVADLGLGKIKKKIPIPKGSSVDVHDYSLKKIYNNNPLTKGLTKTVLREGASDKIKDAAKDGIVNKLGKKVGAVDEDD</sequence>
<dbReference type="KEGG" id="mas:Mahau_0294"/>
<dbReference type="HOGENOM" id="CLU_376344_0_0_9"/>
<evidence type="ECO:0000256" key="2">
    <source>
        <dbReference type="SAM" id="MobiDB-lite"/>
    </source>
</evidence>
<dbReference type="Proteomes" id="UP000008457">
    <property type="component" value="Chromosome"/>
</dbReference>
<dbReference type="RefSeq" id="WP_013779944.1">
    <property type="nucleotide sequence ID" value="NC_015520.1"/>
</dbReference>
<dbReference type="eggNOG" id="COG3064">
    <property type="taxonomic scope" value="Bacteria"/>
</dbReference>
<keyword evidence="1" id="KW-0175">Coiled coil</keyword>
<accession>F3ZX62</accession>
<evidence type="ECO:0000256" key="1">
    <source>
        <dbReference type="SAM" id="Coils"/>
    </source>
</evidence>
<feature type="coiled-coil region" evidence="1">
    <location>
        <begin position="430"/>
        <end position="516"/>
    </location>
</feature>
<dbReference type="EMBL" id="CP002360">
    <property type="protein sequence ID" value="AEE95511.1"/>
    <property type="molecule type" value="Genomic_DNA"/>
</dbReference>
<evidence type="ECO:0000256" key="3">
    <source>
        <dbReference type="SAM" id="SignalP"/>
    </source>
</evidence>
<evidence type="ECO:0000313" key="4">
    <source>
        <dbReference type="EMBL" id="AEE95511.1"/>
    </source>
</evidence>
<evidence type="ECO:0000313" key="5">
    <source>
        <dbReference type="Proteomes" id="UP000008457"/>
    </source>
</evidence>
<feature type="signal peptide" evidence="3">
    <location>
        <begin position="1"/>
        <end position="29"/>
    </location>
</feature>
<dbReference type="STRING" id="697281.Mahau_0294"/>
<reference evidence="5" key="1">
    <citation type="submission" date="2010-11" db="EMBL/GenBank/DDBJ databases">
        <title>The complete genome of Mahella australiensis DSM 15567.</title>
        <authorList>
            <consortium name="US DOE Joint Genome Institute (JGI-PGF)"/>
            <person name="Lucas S."/>
            <person name="Copeland A."/>
            <person name="Lapidus A."/>
            <person name="Bruce D."/>
            <person name="Goodwin L."/>
            <person name="Pitluck S."/>
            <person name="Kyrpides N."/>
            <person name="Mavromatis K."/>
            <person name="Pagani I."/>
            <person name="Ivanova N."/>
            <person name="Teshima H."/>
            <person name="Brettin T."/>
            <person name="Detter J.C."/>
            <person name="Han C."/>
            <person name="Tapia R."/>
            <person name="Land M."/>
            <person name="Hauser L."/>
            <person name="Markowitz V."/>
            <person name="Cheng J.-F."/>
            <person name="Hugenholtz P."/>
            <person name="Woyke T."/>
            <person name="Wu D."/>
            <person name="Spring S."/>
            <person name="Pukall R."/>
            <person name="Steenblock K."/>
            <person name="Schneider S."/>
            <person name="Klenk H.-P."/>
            <person name="Eisen J.A."/>
        </authorList>
    </citation>
    <scope>NUCLEOTIDE SEQUENCE [LARGE SCALE GENOMIC DNA]</scope>
    <source>
        <strain evidence="5">DSM 15567 / CIP 107919 / 50-1 BON</strain>
    </source>
</reference>
<feature type="region of interest" description="Disordered" evidence="2">
    <location>
        <begin position="332"/>
        <end position="353"/>
    </location>
</feature>
<keyword evidence="3" id="KW-0732">Signal</keyword>
<name>F3ZX62_MAHA5</name>
<gene>
    <name evidence="4" type="ordered locus">Mahau_0294</name>
</gene>
<proteinExistence type="predicted"/>
<keyword evidence="5" id="KW-1185">Reference proteome</keyword>
<dbReference type="AlphaFoldDB" id="F3ZX62"/>
<protein>
    <submittedName>
        <fullName evidence="4">Uncharacterized protein</fullName>
    </submittedName>
</protein>
<reference evidence="4 5" key="2">
    <citation type="journal article" date="2011" name="Stand. Genomic Sci.">
        <title>Complete genome sequence of Mahella australiensis type strain (50-1 BON).</title>
        <authorList>
            <person name="Sikorski J."/>
            <person name="Teshima H."/>
            <person name="Nolan M."/>
            <person name="Lucas S."/>
            <person name="Hammon N."/>
            <person name="Deshpande S."/>
            <person name="Cheng J.F."/>
            <person name="Pitluck S."/>
            <person name="Liolios K."/>
            <person name="Pagani I."/>
            <person name="Ivanova N."/>
            <person name="Huntemann M."/>
            <person name="Mavromatis K."/>
            <person name="Ovchinikova G."/>
            <person name="Pati A."/>
            <person name="Tapia R."/>
            <person name="Han C."/>
            <person name="Goodwin L."/>
            <person name="Chen A."/>
            <person name="Palaniappan K."/>
            <person name="Land M."/>
            <person name="Hauser L."/>
            <person name="Ngatchou-Djao O.D."/>
            <person name="Rohde M."/>
            <person name="Pukall R."/>
            <person name="Spring S."/>
            <person name="Abt B."/>
            <person name="Goker M."/>
            <person name="Detter J.C."/>
            <person name="Woyke T."/>
            <person name="Bristow J."/>
            <person name="Markowitz V."/>
            <person name="Hugenholtz P."/>
            <person name="Eisen J.A."/>
            <person name="Kyrpides N.C."/>
            <person name="Klenk H.P."/>
            <person name="Lapidus A."/>
        </authorList>
    </citation>
    <scope>NUCLEOTIDE SEQUENCE [LARGE SCALE GENOMIC DNA]</scope>
    <source>
        <strain evidence="5">DSM 15567 / CIP 107919 / 50-1 BON</strain>
    </source>
</reference>
<feature type="chain" id="PRO_5003304138" evidence="3">
    <location>
        <begin position="30"/>
        <end position="737"/>
    </location>
</feature>
<organism evidence="4 5">
    <name type="scientific">Mahella australiensis (strain DSM 15567 / CIP 107919 / 50-1 BON)</name>
    <dbReference type="NCBI Taxonomy" id="697281"/>
    <lineage>
        <taxon>Bacteria</taxon>
        <taxon>Bacillati</taxon>
        <taxon>Bacillota</taxon>
        <taxon>Clostridia</taxon>
        <taxon>Thermoanaerobacterales</taxon>
        <taxon>Thermoanaerobacterales Family IV. Incertae Sedis</taxon>
        <taxon>Mahella</taxon>
    </lineage>
</organism>